<evidence type="ECO:0000313" key="7">
    <source>
        <dbReference type="EMBL" id="KAJ1734481.1"/>
    </source>
</evidence>
<dbReference type="GO" id="GO:0055038">
    <property type="term" value="C:recycling endosome membrane"/>
    <property type="evidence" value="ECO:0007669"/>
    <property type="project" value="TreeGrafter"/>
</dbReference>
<dbReference type="OrthoDB" id="242866at2759"/>
<feature type="transmembrane region" description="Helical" evidence="6">
    <location>
        <begin position="172"/>
        <end position="195"/>
    </location>
</feature>
<comment type="subcellular location">
    <subcellularLocation>
        <location evidence="1">Membrane</location>
        <topology evidence="1">Multi-pass membrane protein</topology>
    </subcellularLocation>
</comment>
<keyword evidence="8" id="KW-1185">Reference proteome</keyword>
<dbReference type="GO" id="GO:0032588">
    <property type="term" value="C:trans-Golgi network membrane"/>
    <property type="evidence" value="ECO:0007669"/>
    <property type="project" value="TreeGrafter"/>
</dbReference>
<feature type="transmembrane region" description="Helical" evidence="6">
    <location>
        <begin position="239"/>
        <end position="260"/>
    </location>
</feature>
<evidence type="ECO:0000256" key="1">
    <source>
        <dbReference type="ARBA" id="ARBA00004141"/>
    </source>
</evidence>
<gene>
    <name evidence="7" type="ORF">LPJ61_001050</name>
</gene>
<reference evidence="7" key="1">
    <citation type="submission" date="2022-07" db="EMBL/GenBank/DDBJ databases">
        <title>Phylogenomic reconstructions and comparative analyses of Kickxellomycotina fungi.</title>
        <authorList>
            <person name="Reynolds N.K."/>
            <person name="Stajich J.E."/>
            <person name="Barry K."/>
            <person name="Grigoriev I.V."/>
            <person name="Crous P."/>
            <person name="Smith M.E."/>
        </authorList>
    </citation>
    <scope>NUCLEOTIDE SEQUENCE</scope>
    <source>
        <strain evidence="7">BCRC 34381</strain>
    </source>
</reference>
<proteinExistence type="predicted"/>
<feature type="transmembrane region" description="Helical" evidence="6">
    <location>
        <begin position="283"/>
        <end position="307"/>
    </location>
</feature>
<keyword evidence="2 6" id="KW-0812">Transmembrane</keyword>
<evidence type="ECO:0000256" key="5">
    <source>
        <dbReference type="SAM" id="MobiDB-lite"/>
    </source>
</evidence>
<accession>A0A9W8CXN5</accession>
<protein>
    <recommendedName>
        <fullName evidence="9">Scamp-domain-containing protein</fullName>
    </recommendedName>
</protein>
<dbReference type="AlphaFoldDB" id="A0A9W8CXN5"/>
<keyword evidence="3 6" id="KW-1133">Transmembrane helix</keyword>
<keyword evidence="4 6" id="KW-0472">Membrane</keyword>
<evidence type="ECO:0000256" key="3">
    <source>
        <dbReference type="ARBA" id="ARBA00022989"/>
    </source>
</evidence>
<comment type="caution">
    <text evidence="7">The sequence shown here is derived from an EMBL/GenBank/DDBJ whole genome shotgun (WGS) entry which is preliminary data.</text>
</comment>
<dbReference type="Proteomes" id="UP001143981">
    <property type="component" value="Unassembled WGS sequence"/>
</dbReference>
<dbReference type="PANTHER" id="PTHR10687">
    <property type="entry name" value="SECRETORY CARRIER-ASSOCIATED MEMBRANE PROTEIN SCAMP"/>
    <property type="match status" value="1"/>
</dbReference>
<sequence>MSRNPFDDRNDEDPFADPFGDSSIVSALDAGGPNARRADDEQDAVPLHSVGRSEARGGYFPGGGGSYKPVGAGVDADDDAFDGSSGGAYPIDDSSSAKHGTQALGSREAELRRREEALAARERELRTREANVQALAAGARPPLNFPPLYPIMYHAIDAEVPAGDRGTVRTIFYLWLALEAMLALNCVACLVVMVSNAKDVSNSGASFGSSFVYLFTISAGSFFLWYRPVYNAYMKDSSMFFYLFFIFNGFHILFDAYMAVGVPGAGSAGMIIMLQCLSSDKKAGAALAGICFSLWTLHFMASLAMFFRVRRHYRRRGHTFAEAKQQAYLGFAQSGAGQAAASTAANAYIRSNTGNFV</sequence>
<dbReference type="InterPro" id="IPR007273">
    <property type="entry name" value="SCAMP"/>
</dbReference>
<evidence type="ECO:0000313" key="8">
    <source>
        <dbReference type="Proteomes" id="UP001143981"/>
    </source>
</evidence>
<evidence type="ECO:0000256" key="2">
    <source>
        <dbReference type="ARBA" id="ARBA00022692"/>
    </source>
</evidence>
<organism evidence="7 8">
    <name type="scientific">Coemansia biformis</name>
    <dbReference type="NCBI Taxonomy" id="1286918"/>
    <lineage>
        <taxon>Eukaryota</taxon>
        <taxon>Fungi</taxon>
        <taxon>Fungi incertae sedis</taxon>
        <taxon>Zoopagomycota</taxon>
        <taxon>Kickxellomycotina</taxon>
        <taxon>Kickxellomycetes</taxon>
        <taxon>Kickxellales</taxon>
        <taxon>Kickxellaceae</taxon>
        <taxon>Coemansia</taxon>
    </lineage>
</organism>
<evidence type="ECO:0008006" key="9">
    <source>
        <dbReference type="Google" id="ProtNLM"/>
    </source>
</evidence>
<dbReference type="GO" id="GO:0015031">
    <property type="term" value="P:protein transport"/>
    <property type="evidence" value="ECO:0007669"/>
    <property type="project" value="InterPro"/>
</dbReference>
<dbReference type="EMBL" id="JANBOI010000072">
    <property type="protein sequence ID" value="KAJ1734481.1"/>
    <property type="molecule type" value="Genomic_DNA"/>
</dbReference>
<evidence type="ECO:0000256" key="4">
    <source>
        <dbReference type="ARBA" id="ARBA00023136"/>
    </source>
</evidence>
<feature type="region of interest" description="Disordered" evidence="5">
    <location>
        <begin position="1"/>
        <end position="111"/>
    </location>
</feature>
<evidence type="ECO:0000256" key="6">
    <source>
        <dbReference type="SAM" id="Phobius"/>
    </source>
</evidence>
<feature type="transmembrane region" description="Helical" evidence="6">
    <location>
        <begin position="207"/>
        <end position="227"/>
    </location>
</feature>
<dbReference type="Pfam" id="PF04144">
    <property type="entry name" value="SCAMP"/>
    <property type="match status" value="1"/>
</dbReference>
<dbReference type="PANTHER" id="PTHR10687:SF90">
    <property type="entry name" value="SECRETORY CARRIER MEMBRANE PROTEIN"/>
    <property type="match status" value="1"/>
</dbReference>
<name>A0A9W8CXN5_9FUNG</name>